<dbReference type="SUPFAM" id="SSF54001">
    <property type="entry name" value="Cysteine proteinases"/>
    <property type="match status" value="1"/>
</dbReference>
<reference evidence="2" key="1">
    <citation type="submission" date="2021-02" db="EMBL/GenBank/DDBJ databases">
        <authorList>
            <person name="Dougan E. K."/>
            <person name="Rhodes N."/>
            <person name="Thang M."/>
            <person name="Chan C."/>
        </authorList>
    </citation>
    <scope>NUCLEOTIDE SEQUENCE</scope>
</reference>
<keyword evidence="3" id="KW-1185">Reference proteome</keyword>
<dbReference type="EMBL" id="CAJNIZ010043784">
    <property type="protein sequence ID" value="CAE7668769.1"/>
    <property type="molecule type" value="Genomic_DNA"/>
</dbReference>
<sequence>ELDRLLAQVGKKRAAVVGDGNCQYGSLLESAKHKGIFVCKNILEMRVGVYAQLSANRGFYDNFLDESWEEWVSKVLKDGEWGDRLTLQAFSDHSGIGVRVYKIQPNPEVQDYALSSVLIHPWYESEPEQVLELCNIQAVEYAVNHGLADLGEEEAWARSMSEDGTWADEIAILATSHILGRAILVISLNENTGKLYHTLYGQEEPNQKVIIPVFYNGITMSWWTHGGSIGVFPAQTHEKALRNRYDATALQNMVAPVQVAKEGGEEEEAEVDPVMILWLMWRDDPGHDLAGAVHATYGRLRSPRLSDGVAAACWNRFLLIAGWMDEHRGGPFDTVQEYLTAEHLEAFWSFLGEKG</sequence>
<dbReference type="Gene3D" id="3.90.70.80">
    <property type="match status" value="2"/>
</dbReference>
<evidence type="ECO:0000313" key="3">
    <source>
        <dbReference type="Proteomes" id="UP000649617"/>
    </source>
</evidence>
<dbReference type="InterPro" id="IPR050704">
    <property type="entry name" value="Peptidase_C85-like"/>
</dbReference>
<dbReference type="GO" id="GO:0004843">
    <property type="term" value="F:cysteine-type deubiquitinase activity"/>
    <property type="evidence" value="ECO:0007669"/>
    <property type="project" value="TreeGrafter"/>
</dbReference>
<dbReference type="AlphaFoldDB" id="A0A812WF73"/>
<dbReference type="InterPro" id="IPR038765">
    <property type="entry name" value="Papain-like_cys_pep_sf"/>
</dbReference>
<dbReference type="PANTHER" id="PTHR12419:SF11">
    <property type="entry name" value="OTU DOMAIN-CONTAINING PROTEIN DDB_G0284757"/>
    <property type="match status" value="1"/>
</dbReference>
<dbReference type="GO" id="GO:0016579">
    <property type="term" value="P:protein deubiquitination"/>
    <property type="evidence" value="ECO:0007669"/>
    <property type="project" value="TreeGrafter"/>
</dbReference>
<protein>
    <submittedName>
        <fullName evidence="2">OTU9 protein</fullName>
    </submittedName>
</protein>
<feature type="non-terminal residue" evidence="2">
    <location>
        <position position="355"/>
    </location>
</feature>
<dbReference type="InterPro" id="IPR003323">
    <property type="entry name" value="OTU_dom"/>
</dbReference>
<evidence type="ECO:0000313" key="2">
    <source>
        <dbReference type="EMBL" id="CAE7668769.1"/>
    </source>
</evidence>
<gene>
    <name evidence="2" type="primary">OTU9</name>
    <name evidence="2" type="ORF">SPIL2461_LOCUS18384</name>
</gene>
<feature type="non-terminal residue" evidence="2">
    <location>
        <position position="1"/>
    </location>
</feature>
<evidence type="ECO:0000259" key="1">
    <source>
        <dbReference type="Pfam" id="PF02338"/>
    </source>
</evidence>
<comment type="caution">
    <text evidence="2">The sequence shown here is derived from an EMBL/GenBank/DDBJ whole genome shotgun (WGS) entry which is preliminary data.</text>
</comment>
<feature type="domain" description="OTU" evidence="1">
    <location>
        <begin position="154"/>
        <end position="210"/>
    </location>
</feature>
<proteinExistence type="predicted"/>
<dbReference type="OrthoDB" id="415023at2759"/>
<dbReference type="Pfam" id="PF02338">
    <property type="entry name" value="OTU"/>
    <property type="match status" value="1"/>
</dbReference>
<accession>A0A812WF73</accession>
<organism evidence="2 3">
    <name type="scientific">Symbiodinium pilosum</name>
    <name type="common">Dinoflagellate</name>
    <dbReference type="NCBI Taxonomy" id="2952"/>
    <lineage>
        <taxon>Eukaryota</taxon>
        <taxon>Sar</taxon>
        <taxon>Alveolata</taxon>
        <taxon>Dinophyceae</taxon>
        <taxon>Suessiales</taxon>
        <taxon>Symbiodiniaceae</taxon>
        <taxon>Symbiodinium</taxon>
    </lineage>
</organism>
<name>A0A812WF73_SYMPI</name>
<dbReference type="Proteomes" id="UP000649617">
    <property type="component" value="Unassembled WGS sequence"/>
</dbReference>
<dbReference type="PANTHER" id="PTHR12419">
    <property type="entry name" value="OTU DOMAIN CONTAINING PROTEIN"/>
    <property type="match status" value="1"/>
</dbReference>